<evidence type="ECO:0000313" key="9">
    <source>
        <dbReference type="Proteomes" id="UP001199631"/>
    </source>
</evidence>
<evidence type="ECO:0000313" key="8">
    <source>
        <dbReference type="EMBL" id="MCG3419153.1"/>
    </source>
</evidence>
<evidence type="ECO:0000256" key="5">
    <source>
        <dbReference type="ARBA" id="ARBA00035648"/>
    </source>
</evidence>
<keyword evidence="3" id="KW-0255">Endonuclease</keyword>
<comment type="caution">
    <text evidence="8">The sequence shown here is derived from an EMBL/GenBank/DDBJ whole genome shotgun (WGS) entry which is preliminary data.</text>
</comment>
<organism evidence="8 9">
    <name type="scientific">Oceanobacillus jordanicus</name>
    <dbReference type="NCBI Taxonomy" id="2867266"/>
    <lineage>
        <taxon>Bacteria</taxon>
        <taxon>Bacillati</taxon>
        <taxon>Bacillota</taxon>
        <taxon>Bacilli</taxon>
        <taxon>Bacillales</taxon>
        <taxon>Bacillaceae</taxon>
        <taxon>Oceanobacillus</taxon>
    </lineage>
</organism>
<evidence type="ECO:0000256" key="3">
    <source>
        <dbReference type="ARBA" id="ARBA00022759"/>
    </source>
</evidence>
<dbReference type="EMBL" id="JAIFZM010000005">
    <property type="protein sequence ID" value="MCG3419153.1"/>
    <property type="molecule type" value="Genomic_DNA"/>
</dbReference>
<evidence type="ECO:0000259" key="7">
    <source>
        <dbReference type="Pfam" id="PF08340"/>
    </source>
</evidence>
<evidence type="ECO:0000256" key="4">
    <source>
        <dbReference type="ARBA" id="ARBA00022801"/>
    </source>
</evidence>
<reference evidence="8 9" key="1">
    <citation type="journal article" date="2022" name="Evol. Bioinform. Online">
        <title>Draft Genome Sequence of Oceanobacillus jordanicus Strain GSFE11, a Halotolerant Plant Growth-Promoting Bacterial Endophyte Isolated From the Jordan Valley.</title>
        <authorList>
            <person name="Alhindi T."/>
            <person name="Albdaiwi R."/>
        </authorList>
    </citation>
    <scope>NUCLEOTIDE SEQUENCE [LARGE SCALE GENOMIC DNA]</scope>
    <source>
        <strain evidence="8 9">GSFE11</strain>
    </source>
</reference>
<keyword evidence="4" id="KW-0378">Hydrolase</keyword>
<comment type="cofactor">
    <cofactor evidence="1">
        <name>a divalent metal cation</name>
        <dbReference type="ChEBI" id="CHEBI:60240"/>
    </cofactor>
</comment>
<sequence>MLISMTGYGSNVSEYLDGTINVEIRSVNHRFLDFTAKLPRSISMMEDEIKKAIQSFFQRGKIEVSIQIAGGQTNAREVHTDWAVLDQYMSQMKMAQERYGLSGNVSVEALPLLPEIFTVTEQEPSAKNLQIPILEAVRIAARQAKEMRLSEGKFLEEDLRTRLELVKNTIQNIEEQRPVVINAYKERIWNRIEQHLSEIDGMDYDRLHQEVVLLGEKGDVTEELTRLSSHVIHFLETMEERSAVGRKLDFIIQEMQREGNTIGAKSNDPIISEHVVNLKGELEKIKEQVQNIE</sequence>
<proteinExistence type="inferred from homology"/>
<dbReference type="PANTHER" id="PTHR30636">
    <property type="entry name" value="UPF0701 PROTEIN YICC"/>
    <property type="match status" value="1"/>
</dbReference>
<evidence type="ECO:0000256" key="1">
    <source>
        <dbReference type="ARBA" id="ARBA00001968"/>
    </source>
</evidence>
<evidence type="ECO:0000259" key="6">
    <source>
        <dbReference type="Pfam" id="PF03755"/>
    </source>
</evidence>
<dbReference type="GO" id="GO:0004521">
    <property type="term" value="F:RNA endonuclease activity"/>
    <property type="evidence" value="ECO:0007669"/>
    <property type="project" value="InterPro"/>
</dbReference>
<gene>
    <name evidence="8" type="ORF">K3T81_08315</name>
</gene>
<dbReference type="InterPro" id="IPR013527">
    <property type="entry name" value="YicC-like_N"/>
</dbReference>
<comment type="similarity">
    <text evidence="5">Belongs to the YicC/YloC family.</text>
</comment>
<accession>A0AAW5B3E1</accession>
<dbReference type="AlphaFoldDB" id="A0AAW5B3E1"/>
<dbReference type="Pfam" id="PF03755">
    <property type="entry name" value="YicC-like_N"/>
    <property type="match status" value="1"/>
</dbReference>
<dbReference type="NCBIfam" id="TIGR00255">
    <property type="entry name" value="YicC/YloC family endoribonuclease"/>
    <property type="match status" value="1"/>
</dbReference>
<dbReference type="RefSeq" id="WP_238019319.1">
    <property type="nucleotide sequence ID" value="NZ_JAIFZM010000005.1"/>
</dbReference>
<dbReference type="InterPro" id="IPR013551">
    <property type="entry name" value="YicC-like_C"/>
</dbReference>
<dbReference type="InterPro" id="IPR005229">
    <property type="entry name" value="YicC/YloC-like"/>
</dbReference>
<keyword evidence="2" id="KW-0540">Nuclease</keyword>
<dbReference type="Proteomes" id="UP001199631">
    <property type="component" value="Unassembled WGS sequence"/>
</dbReference>
<evidence type="ECO:0000256" key="2">
    <source>
        <dbReference type="ARBA" id="ARBA00022722"/>
    </source>
</evidence>
<dbReference type="Pfam" id="PF08340">
    <property type="entry name" value="YicC-like_C"/>
    <property type="match status" value="1"/>
</dbReference>
<protein>
    <submittedName>
        <fullName evidence="8">YicC family protein</fullName>
    </submittedName>
</protein>
<name>A0AAW5B3E1_9BACI</name>
<feature type="domain" description="Endoribonuclease YicC-like C-terminal" evidence="7">
    <location>
        <begin position="173"/>
        <end position="293"/>
    </location>
</feature>
<feature type="domain" description="Endoribonuclease YicC-like N-terminal" evidence="6">
    <location>
        <begin position="4"/>
        <end position="156"/>
    </location>
</feature>
<keyword evidence="9" id="KW-1185">Reference proteome</keyword>
<dbReference type="PANTHER" id="PTHR30636:SF3">
    <property type="entry name" value="UPF0701 PROTEIN YICC"/>
    <property type="match status" value="1"/>
</dbReference>
<dbReference type="GO" id="GO:0016787">
    <property type="term" value="F:hydrolase activity"/>
    <property type="evidence" value="ECO:0007669"/>
    <property type="project" value="UniProtKB-KW"/>
</dbReference>